<dbReference type="GO" id="GO:0070403">
    <property type="term" value="F:NAD+ binding"/>
    <property type="evidence" value="ECO:0007669"/>
    <property type="project" value="UniProtKB-UniRule"/>
</dbReference>
<feature type="binding site" evidence="4">
    <location>
        <position position="105"/>
    </location>
    <ligand>
        <name>NAD(+)</name>
        <dbReference type="ChEBI" id="CHEBI:57540"/>
    </ligand>
</feature>
<keyword evidence="4 5" id="KW-0479">Metal-binding</keyword>
<feature type="binding site" evidence="4">
    <location>
        <position position="104"/>
    </location>
    <ligand>
        <name>nicotinamide</name>
        <dbReference type="ChEBI" id="CHEBI:17154"/>
    </ligand>
</feature>
<dbReference type="GO" id="GO:0017136">
    <property type="term" value="F:histone deacetylase activity, NAD-dependent"/>
    <property type="evidence" value="ECO:0007669"/>
    <property type="project" value="TreeGrafter"/>
</dbReference>
<feature type="binding site" evidence="4">
    <location>
        <position position="37"/>
    </location>
    <ligand>
        <name>NAD(+)</name>
        <dbReference type="ChEBI" id="CHEBI:57540"/>
    </ligand>
</feature>
<feature type="binding site" evidence="4 5">
    <location>
        <position position="152"/>
    </location>
    <ligand>
        <name>Zn(2+)</name>
        <dbReference type="ChEBI" id="CHEBI:29105"/>
    </ligand>
</feature>
<comment type="subcellular location">
    <subcellularLocation>
        <location evidence="4">Cytoplasm</location>
    </subcellularLocation>
</comment>
<feature type="binding site" evidence="4">
    <location>
        <position position="234"/>
    </location>
    <ligand>
        <name>NAD(+)</name>
        <dbReference type="ChEBI" id="CHEBI:57540"/>
    </ligand>
</feature>
<feature type="binding site" evidence="4">
    <location>
        <position position="26"/>
    </location>
    <ligand>
        <name>NAD(+)</name>
        <dbReference type="ChEBI" id="CHEBI:57540"/>
    </ligand>
</feature>
<dbReference type="InterPro" id="IPR026590">
    <property type="entry name" value="Ssirtuin_cat_dom"/>
</dbReference>
<dbReference type="RefSeq" id="WP_015868234.1">
    <property type="nucleotide sequence ID" value="NC_012785.1"/>
</dbReference>
<dbReference type="KEGG" id="kol:Kole_0862"/>
<feature type="binding site" evidence="4">
    <location>
        <position position="219"/>
    </location>
    <ligand>
        <name>NAD(+)</name>
        <dbReference type="ChEBI" id="CHEBI:57540"/>
    </ligand>
</feature>
<dbReference type="InterPro" id="IPR028628">
    <property type="entry name" value="Sirtuin_class_U"/>
</dbReference>
<dbReference type="InterPro" id="IPR003000">
    <property type="entry name" value="Sirtuin"/>
</dbReference>
<keyword evidence="8" id="KW-1185">Reference proteome</keyword>
<sequence length="249" mass="27517">MNLEELAEEFLEFLDESESTAILTGAGVSTASGIPDFRGPQGLYKKLPQYIFDLDFFLSQPAEYYKIAADRIHNLFNKEPNATHRLLAMLEKKGMIEGVITQNIDGLHQKAGSKKVIELHGNAQKFFCMSCGKRYTAEDVLKMLEVSDVPKCTCGGLIKPDVVFFGEALPESAMAEAYILSENAELFITMGSSLVVYPAAHLPTFAKQKGAKLLIINQGETGLDYIADKKYECDLAEFSERIISLLGEV</sequence>
<feature type="binding site" evidence="4 5">
    <location>
        <position position="154"/>
    </location>
    <ligand>
        <name>Zn(2+)</name>
        <dbReference type="ChEBI" id="CHEBI:29105"/>
    </ligand>
</feature>
<feature type="binding site" evidence="4">
    <location>
        <position position="217"/>
    </location>
    <ligand>
        <name>NAD(+)</name>
        <dbReference type="ChEBI" id="CHEBI:57540"/>
    </ligand>
</feature>
<dbReference type="STRING" id="521045.Kole_0862"/>
<comment type="caution">
    <text evidence="4">Lacks conserved residue(s) required for the propagation of feature annotation.</text>
</comment>
<dbReference type="AlphaFoldDB" id="C5CGD1"/>
<evidence type="ECO:0000313" key="7">
    <source>
        <dbReference type="EMBL" id="ACR79572.1"/>
    </source>
</evidence>
<dbReference type="NCBIfam" id="NF010736">
    <property type="entry name" value="PRK14138.1"/>
    <property type="match status" value="1"/>
</dbReference>
<dbReference type="Proteomes" id="UP000002382">
    <property type="component" value="Chromosome"/>
</dbReference>
<feature type="binding site" evidence="4">
    <location>
        <position position="104"/>
    </location>
    <ligand>
        <name>NAD(+)</name>
        <dbReference type="ChEBI" id="CHEBI:57540"/>
    </ligand>
</feature>
<comment type="similarity">
    <text evidence="4">Belongs to the sirtuin family. Class U subfamily.</text>
</comment>
<evidence type="ECO:0000256" key="4">
    <source>
        <dbReference type="HAMAP-Rule" id="MF_01968"/>
    </source>
</evidence>
<evidence type="ECO:0000256" key="1">
    <source>
        <dbReference type="ARBA" id="ARBA00022490"/>
    </source>
</evidence>
<feature type="binding site" evidence="4">
    <location>
        <position position="120"/>
    </location>
    <ligand>
        <name>NAD(+)</name>
        <dbReference type="ChEBI" id="CHEBI:57540"/>
    </ligand>
</feature>
<evidence type="ECO:0000259" key="6">
    <source>
        <dbReference type="PROSITE" id="PS50305"/>
    </source>
</evidence>
<dbReference type="InterPro" id="IPR029035">
    <property type="entry name" value="DHS-like_NAD/FAD-binding_dom"/>
</dbReference>
<protein>
    <recommendedName>
        <fullName evidence="4">NAD-dependent protein deacetylase</fullName>
        <ecNumber evidence="4">2.3.1.286</ecNumber>
    </recommendedName>
    <alternativeName>
        <fullName evidence="4">Regulatory protein SIR2 homolog</fullName>
    </alternativeName>
</protein>
<feature type="binding site" evidence="4">
    <location>
        <position position="192"/>
    </location>
    <ligand>
        <name>NAD(+)</name>
        <dbReference type="ChEBI" id="CHEBI:57540"/>
    </ligand>
</feature>
<evidence type="ECO:0000256" key="5">
    <source>
        <dbReference type="PROSITE-ProRule" id="PRU00236"/>
    </source>
</evidence>
<evidence type="ECO:0000256" key="2">
    <source>
        <dbReference type="ARBA" id="ARBA00022679"/>
    </source>
</evidence>
<dbReference type="EC" id="2.3.1.286" evidence="4"/>
<accession>C5CGD1</accession>
<dbReference type="HAMAP" id="MF_01968">
    <property type="entry name" value="Sirtuin_ClassU"/>
    <property type="match status" value="1"/>
</dbReference>
<dbReference type="GO" id="GO:0008270">
    <property type="term" value="F:zinc ion binding"/>
    <property type="evidence" value="ECO:0007669"/>
    <property type="project" value="UniProtKB-UniRule"/>
</dbReference>
<proteinExistence type="inferred from homology"/>
<reference evidence="7 8" key="1">
    <citation type="submission" date="2009-06" db="EMBL/GenBank/DDBJ databases">
        <title>Complete sequence of Thermotogales bacterium TBF 19.5.1.</title>
        <authorList>
            <consortium name="US DOE Joint Genome Institute"/>
            <person name="Lucas S."/>
            <person name="Copeland A."/>
            <person name="Lapidus A."/>
            <person name="Glavina del Rio T."/>
            <person name="Tice H."/>
            <person name="Bruce D."/>
            <person name="Goodwin L."/>
            <person name="Pitluck S."/>
            <person name="Chertkov O."/>
            <person name="Brettin T."/>
            <person name="Detter J.C."/>
            <person name="Han C."/>
            <person name="Schmutz J."/>
            <person name="Larimer F."/>
            <person name="Land M."/>
            <person name="Hauser L."/>
            <person name="Kyrpides N."/>
            <person name="Ovchinnikova G."/>
            <person name="Noll K."/>
        </authorList>
    </citation>
    <scope>NUCLEOTIDE SEQUENCE [LARGE SCALE GENOMIC DNA]</scope>
    <source>
        <strain evidence="8">ATCC BAA-1733 / DSM 21960 / TBF 19.5.1</strain>
    </source>
</reference>
<feature type="binding site" evidence="4">
    <location>
        <position position="30"/>
    </location>
    <ligand>
        <name>NAD(+)</name>
        <dbReference type="ChEBI" id="CHEBI:57540"/>
    </ligand>
</feature>
<feature type="binding site" evidence="4">
    <location>
        <position position="37"/>
    </location>
    <ligand>
        <name>nicotinamide</name>
        <dbReference type="ChEBI" id="CHEBI:17154"/>
    </ligand>
</feature>
<dbReference type="EMBL" id="CP001634">
    <property type="protein sequence ID" value="ACR79572.1"/>
    <property type="molecule type" value="Genomic_DNA"/>
</dbReference>
<feature type="active site" description="Proton acceptor" evidence="4 5">
    <location>
        <position position="120"/>
    </location>
</feature>
<dbReference type="PANTHER" id="PTHR11085">
    <property type="entry name" value="NAD-DEPENDENT PROTEIN DEACYLASE SIRTUIN-5, MITOCHONDRIAL-RELATED"/>
    <property type="match status" value="1"/>
</dbReference>
<dbReference type="Pfam" id="PF02146">
    <property type="entry name" value="SIR2"/>
    <property type="match status" value="1"/>
</dbReference>
<dbReference type="InterPro" id="IPR026591">
    <property type="entry name" value="Sirtuin_cat_small_dom_sf"/>
</dbReference>
<dbReference type="PANTHER" id="PTHR11085:SF4">
    <property type="entry name" value="NAD-DEPENDENT PROTEIN DEACYLASE"/>
    <property type="match status" value="1"/>
</dbReference>
<organism evidence="7 8">
    <name type="scientific">Kosmotoga olearia (strain ATCC BAA-1733 / DSM 21960 / TBF 19.5.1)</name>
    <dbReference type="NCBI Taxonomy" id="521045"/>
    <lineage>
        <taxon>Bacteria</taxon>
        <taxon>Thermotogati</taxon>
        <taxon>Thermotogota</taxon>
        <taxon>Thermotogae</taxon>
        <taxon>Kosmotogales</taxon>
        <taxon>Kosmotogaceae</taxon>
        <taxon>Kosmotoga</taxon>
    </lineage>
</organism>
<dbReference type="InterPro" id="IPR050134">
    <property type="entry name" value="NAD-dep_sirtuin_deacylases"/>
</dbReference>
<evidence type="ECO:0000313" key="8">
    <source>
        <dbReference type="Proteomes" id="UP000002382"/>
    </source>
</evidence>
<keyword evidence="1 4" id="KW-0963">Cytoplasm</keyword>
<feature type="binding site" evidence="4 5">
    <location>
        <position position="131"/>
    </location>
    <ligand>
        <name>Zn(2+)</name>
        <dbReference type="ChEBI" id="CHEBI:29105"/>
    </ligand>
</feature>
<name>C5CGD1_KOSOT</name>
<feature type="binding site" evidence="4 5">
    <location>
        <position position="128"/>
    </location>
    <ligand>
        <name>Zn(2+)</name>
        <dbReference type="ChEBI" id="CHEBI:29105"/>
    </ligand>
</feature>
<dbReference type="NCBIfam" id="NF001753">
    <property type="entry name" value="PRK00481.1-3"/>
    <property type="match status" value="1"/>
</dbReference>
<dbReference type="HOGENOM" id="CLU_023643_3_0_0"/>
<feature type="binding site" evidence="4">
    <location>
        <position position="193"/>
    </location>
    <ligand>
        <name>NAD(+)</name>
        <dbReference type="ChEBI" id="CHEBI:57540"/>
    </ligand>
</feature>
<dbReference type="eggNOG" id="COG0846">
    <property type="taxonomic scope" value="Bacteria"/>
</dbReference>
<comment type="function">
    <text evidence="4">NAD-dependent protein deacetylase which modulates the activities of several enzymes which are inactive in their acetylated form.</text>
</comment>
<dbReference type="SUPFAM" id="SSF52467">
    <property type="entry name" value="DHS-like NAD/FAD-binding domain"/>
    <property type="match status" value="1"/>
</dbReference>
<evidence type="ECO:0000256" key="3">
    <source>
        <dbReference type="ARBA" id="ARBA00023027"/>
    </source>
</evidence>
<keyword evidence="2 4" id="KW-0808">Transferase</keyword>
<dbReference type="OrthoDB" id="9800582at2"/>
<keyword evidence="3 4" id="KW-0520">NAD</keyword>
<feature type="binding site" evidence="4">
    <location>
        <position position="102"/>
    </location>
    <ligand>
        <name>NAD(+)</name>
        <dbReference type="ChEBI" id="CHEBI:57540"/>
    </ligand>
</feature>
<dbReference type="Gene3D" id="3.40.50.1220">
    <property type="entry name" value="TPP-binding domain"/>
    <property type="match status" value="1"/>
</dbReference>
<dbReference type="PROSITE" id="PS50305">
    <property type="entry name" value="SIRTUIN"/>
    <property type="match status" value="1"/>
</dbReference>
<keyword evidence="4 5" id="KW-0862">Zinc</keyword>
<comment type="cofactor">
    <cofactor evidence="4">
        <name>Zn(2+)</name>
        <dbReference type="ChEBI" id="CHEBI:29105"/>
    </cofactor>
    <text evidence="4">Binds 1 zinc ion per subunit.</text>
</comment>
<reference evidence="7 8" key="2">
    <citation type="journal article" date="2011" name="J. Bacteriol.">
        <title>Genome Sequence of Kosmotoga olearia Strain TBF 19.5.1, a Thermophilic Bacterium with a Wide Growth Temperature Range, Isolated from the Troll B Oil Platform in the North Sea.</title>
        <authorList>
            <person name="Swithers K.S."/>
            <person name="Dipippo J.L."/>
            <person name="Bruce D.C."/>
            <person name="Detter C."/>
            <person name="Tapia R."/>
            <person name="Han S."/>
            <person name="Goodwin L.A."/>
            <person name="Han J."/>
            <person name="Woyke T."/>
            <person name="Pitluck S."/>
            <person name="Pennacchio L."/>
            <person name="Nolan M."/>
            <person name="Mikhailova N."/>
            <person name="Land M.L."/>
            <person name="Nesbo C.L."/>
            <person name="Gogarten J.P."/>
            <person name="Noll K.M."/>
        </authorList>
    </citation>
    <scope>NUCLEOTIDE SEQUENCE [LARGE SCALE GENOMIC DNA]</scope>
    <source>
        <strain evidence="8">ATCC BAA-1733 / DSM 21960 / TBF 19.5.1</strain>
    </source>
</reference>
<feature type="domain" description="Deacetylase sirtuin-type" evidence="6">
    <location>
        <begin position="1"/>
        <end position="249"/>
    </location>
</feature>
<dbReference type="GO" id="GO:0005737">
    <property type="term" value="C:cytoplasm"/>
    <property type="evidence" value="ECO:0007669"/>
    <property type="project" value="UniProtKB-SubCell"/>
</dbReference>
<feature type="binding site" evidence="4">
    <location>
        <position position="38"/>
    </location>
    <ligand>
        <name>NAD(+)</name>
        <dbReference type="ChEBI" id="CHEBI:57540"/>
    </ligand>
</feature>
<dbReference type="Gene3D" id="3.30.1600.10">
    <property type="entry name" value="SIR2/SIRT2 'Small Domain"/>
    <property type="match status" value="1"/>
</dbReference>
<feature type="binding site" evidence="4">
    <location>
        <position position="105"/>
    </location>
    <ligand>
        <name>nicotinamide</name>
        <dbReference type="ChEBI" id="CHEBI:17154"/>
    </ligand>
</feature>
<gene>
    <name evidence="4" type="primary">cobB</name>
    <name evidence="7" type="ordered locus">Kole_0862</name>
</gene>
<comment type="catalytic activity">
    <reaction evidence="4">
        <text>N(6)-acetyl-L-lysyl-[protein] + NAD(+) + H2O = 2''-O-acetyl-ADP-D-ribose + nicotinamide + L-lysyl-[protein]</text>
        <dbReference type="Rhea" id="RHEA:43636"/>
        <dbReference type="Rhea" id="RHEA-COMP:9752"/>
        <dbReference type="Rhea" id="RHEA-COMP:10731"/>
        <dbReference type="ChEBI" id="CHEBI:15377"/>
        <dbReference type="ChEBI" id="CHEBI:17154"/>
        <dbReference type="ChEBI" id="CHEBI:29969"/>
        <dbReference type="ChEBI" id="CHEBI:57540"/>
        <dbReference type="ChEBI" id="CHEBI:61930"/>
        <dbReference type="ChEBI" id="CHEBI:83767"/>
        <dbReference type="EC" id="2.3.1.286"/>
    </reaction>
</comment>